<dbReference type="InterPro" id="IPR003598">
    <property type="entry name" value="Ig_sub2"/>
</dbReference>
<dbReference type="Gene3D" id="2.60.40.10">
    <property type="entry name" value="Immunoglobulins"/>
    <property type="match status" value="2"/>
</dbReference>
<dbReference type="SUPFAM" id="SSF57424">
    <property type="entry name" value="LDL receptor-like module"/>
    <property type="match status" value="1"/>
</dbReference>
<evidence type="ECO:0000313" key="4">
    <source>
        <dbReference type="EMBL" id="CAF2817455.1"/>
    </source>
</evidence>
<accession>A0A7R8H2Q4</accession>
<proteinExistence type="predicted"/>
<dbReference type="SMART" id="SM00408">
    <property type="entry name" value="IGc2"/>
    <property type="match status" value="1"/>
</dbReference>
<keyword evidence="5" id="KW-1185">Reference proteome</keyword>
<name>A0A7R8H2Q4_LEPSM</name>
<feature type="disulfide bond" evidence="3">
    <location>
        <begin position="211"/>
        <end position="226"/>
    </location>
</feature>
<dbReference type="GO" id="GO:0007411">
    <property type="term" value="P:axon guidance"/>
    <property type="evidence" value="ECO:0007669"/>
    <property type="project" value="TreeGrafter"/>
</dbReference>
<dbReference type="PANTHER" id="PTHR10075:SF100">
    <property type="entry name" value="FASCICLIN-2"/>
    <property type="match status" value="1"/>
</dbReference>
<protein>
    <submittedName>
        <fullName evidence="4">(salmon louse) hypothetical protein</fullName>
    </submittedName>
</protein>
<dbReference type="GO" id="GO:0005886">
    <property type="term" value="C:plasma membrane"/>
    <property type="evidence" value="ECO:0007669"/>
    <property type="project" value="TreeGrafter"/>
</dbReference>
<evidence type="ECO:0000313" key="5">
    <source>
        <dbReference type="Proteomes" id="UP000675881"/>
    </source>
</evidence>
<dbReference type="PROSITE" id="PS01209">
    <property type="entry name" value="LDLRA_1"/>
    <property type="match status" value="1"/>
</dbReference>
<dbReference type="Pfam" id="PF00057">
    <property type="entry name" value="Ldl_recept_a"/>
    <property type="match status" value="1"/>
</dbReference>
<dbReference type="PANTHER" id="PTHR10075">
    <property type="entry name" value="BASIGIN RELATED"/>
    <property type="match status" value="1"/>
</dbReference>
<keyword evidence="2" id="KW-0393">Immunoglobulin domain</keyword>
<dbReference type="SUPFAM" id="SSF48726">
    <property type="entry name" value="Immunoglobulin"/>
    <property type="match status" value="2"/>
</dbReference>
<organism evidence="4 5">
    <name type="scientific">Lepeophtheirus salmonis</name>
    <name type="common">Salmon louse</name>
    <name type="synonym">Caligus salmonis</name>
    <dbReference type="NCBI Taxonomy" id="72036"/>
    <lineage>
        <taxon>Eukaryota</taxon>
        <taxon>Metazoa</taxon>
        <taxon>Ecdysozoa</taxon>
        <taxon>Arthropoda</taxon>
        <taxon>Crustacea</taxon>
        <taxon>Multicrustacea</taxon>
        <taxon>Hexanauplia</taxon>
        <taxon>Copepoda</taxon>
        <taxon>Siphonostomatoida</taxon>
        <taxon>Caligidae</taxon>
        <taxon>Lepeophtheirus</taxon>
    </lineage>
</organism>
<dbReference type="GO" id="GO:0098632">
    <property type="term" value="F:cell-cell adhesion mediator activity"/>
    <property type="evidence" value="ECO:0007669"/>
    <property type="project" value="TreeGrafter"/>
</dbReference>
<dbReference type="InterPro" id="IPR023415">
    <property type="entry name" value="LDLR_class-A_CS"/>
</dbReference>
<dbReference type="InterPro" id="IPR007110">
    <property type="entry name" value="Ig-like_dom"/>
</dbReference>
<evidence type="ECO:0000256" key="3">
    <source>
        <dbReference type="PROSITE-ProRule" id="PRU00124"/>
    </source>
</evidence>
<dbReference type="SMART" id="SM00192">
    <property type="entry name" value="LDLa"/>
    <property type="match status" value="1"/>
</dbReference>
<gene>
    <name evidence="4" type="ORF">LSAA_3688</name>
</gene>
<evidence type="ECO:0000256" key="1">
    <source>
        <dbReference type="ARBA" id="ARBA00023157"/>
    </source>
</evidence>
<dbReference type="CDD" id="cd00112">
    <property type="entry name" value="LDLa"/>
    <property type="match status" value="1"/>
</dbReference>
<sequence length="311" mass="35426">MERISSNVQIFENGILQFSKISIENEGRYFCIAENPYGRFIGTAEIIVEVDKITISWLESVLYNQDGSEGSNLSYLKIPEFLSTHQDESDQISDKLVKLVHNTGDTFDIDCQIDNIKTNELPKWIKNNEPLKGNLLQSGTILRIPQAHKEDSGMYTCLHGGQSLSFLVNITEGDSEILSNYTSNLYQPECSPELFFNCKNEGGCIDLIYKCDGEFDCTDGSDEVECESNGISIIKDTEMSNLRITSNFNEVLPGSSFEFECIDRLNRFEDPKWTKEDGFFWNQCIPGRAQANIPLLYHRKCWILYMFDRGG</sequence>
<dbReference type="PROSITE" id="PS50068">
    <property type="entry name" value="LDLRA_2"/>
    <property type="match status" value="1"/>
</dbReference>
<dbReference type="AlphaFoldDB" id="A0A7R8H2Q4"/>
<dbReference type="InterPro" id="IPR036055">
    <property type="entry name" value="LDL_receptor-like_sf"/>
</dbReference>
<dbReference type="Gene3D" id="4.10.400.10">
    <property type="entry name" value="Low-density Lipoprotein Receptor"/>
    <property type="match status" value="1"/>
</dbReference>
<reference evidence="4" key="1">
    <citation type="submission" date="2021-02" db="EMBL/GenBank/DDBJ databases">
        <authorList>
            <person name="Bekaert M."/>
        </authorList>
    </citation>
    <scope>NUCLEOTIDE SEQUENCE</scope>
    <source>
        <strain evidence="4">IoA-00</strain>
    </source>
</reference>
<dbReference type="GO" id="GO:0007156">
    <property type="term" value="P:homophilic cell adhesion via plasma membrane adhesion molecules"/>
    <property type="evidence" value="ECO:0007669"/>
    <property type="project" value="TreeGrafter"/>
</dbReference>
<comment type="caution">
    <text evidence="3">Lacks conserved residue(s) required for the propagation of feature annotation.</text>
</comment>
<dbReference type="OrthoDB" id="6367927at2759"/>
<dbReference type="GO" id="GO:0070593">
    <property type="term" value="P:dendrite self-avoidance"/>
    <property type="evidence" value="ECO:0007669"/>
    <property type="project" value="TreeGrafter"/>
</dbReference>
<dbReference type="InterPro" id="IPR036179">
    <property type="entry name" value="Ig-like_dom_sf"/>
</dbReference>
<keyword evidence="1 3" id="KW-1015">Disulfide bond</keyword>
<dbReference type="InterPro" id="IPR013098">
    <property type="entry name" value="Ig_I-set"/>
</dbReference>
<dbReference type="Pfam" id="PF07679">
    <property type="entry name" value="I-set"/>
    <property type="match status" value="1"/>
</dbReference>
<dbReference type="EMBL" id="HG994591">
    <property type="protein sequence ID" value="CAF2817455.1"/>
    <property type="molecule type" value="Genomic_DNA"/>
</dbReference>
<dbReference type="PROSITE" id="PS50835">
    <property type="entry name" value="IG_LIKE"/>
    <property type="match status" value="1"/>
</dbReference>
<dbReference type="InterPro" id="IPR002172">
    <property type="entry name" value="LDrepeatLR_classA_rpt"/>
</dbReference>
<evidence type="ECO:0000256" key="2">
    <source>
        <dbReference type="ARBA" id="ARBA00023319"/>
    </source>
</evidence>
<dbReference type="InterPro" id="IPR013783">
    <property type="entry name" value="Ig-like_fold"/>
</dbReference>
<dbReference type="Proteomes" id="UP000675881">
    <property type="component" value="Chromosome 12"/>
</dbReference>
<dbReference type="GO" id="GO:0030424">
    <property type="term" value="C:axon"/>
    <property type="evidence" value="ECO:0007669"/>
    <property type="project" value="TreeGrafter"/>
</dbReference>